<dbReference type="AlphaFoldDB" id="A0A1H0EJI2"/>
<dbReference type="Pfam" id="PF11848">
    <property type="entry name" value="DUF3368"/>
    <property type="match status" value="1"/>
</dbReference>
<evidence type="ECO:0000313" key="2">
    <source>
        <dbReference type="Proteomes" id="UP000199691"/>
    </source>
</evidence>
<proteinExistence type="predicted"/>
<sequence length="189" mass="20169">MTVTNAPGSGAAKVETLVFDTSPLLHFTRNDWLGALKAVVGDREALVPDVVLEELKSFAGSDARVESVLTASWLKHRELRTQAEIDAFAEFSSLLVRGDRNRGEAGVLALAKVTGGTSVIDDGAGRKAAKANGITNRPTLALLCEAIRSGLLTPKLVSALADDLLISQYRLPFKLGGFQEWAEEQGLIP</sequence>
<organism evidence="1 2">
    <name type="scientific">Lentzea jiangxiensis</name>
    <dbReference type="NCBI Taxonomy" id="641025"/>
    <lineage>
        <taxon>Bacteria</taxon>
        <taxon>Bacillati</taxon>
        <taxon>Actinomycetota</taxon>
        <taxon>Actinomycetes</taxon>
        <taxon>Pseudonocardiales</taxon>
        <taxon>Pseudonocardiaceae</taxon>
        <taxon>Lentzea</taxon>
    </lineage>
</organism>
<gene>
    <name evidence="1" type="ORF">SAMN05421507_101397</name>
</gene>
<dbReference type="OrthoDB" id="3691597at2"/>
<dbReference type="PANTHER" id="PTHR39550:SF1">
    <property type="entry name" value="SLL0658 PROTEIN"/>
    <property type="match status" value="1"/>
</dbReference>
<dbReference type="STRING" id="641025.SAMN05421507_101397"/>
<accession>A0A1H0EJI2</accession>
<dbReference type="EMBL" id="FNIX01000001">
    <property type="protein sequence ID" value="SDN82501.1"/>
    <property type="molecule type" value="Genomic_DNA"/>
</dbReference>
<dbReference type="RefSeq" id="WP_090094816.1">
    <property type="nucleotide sequence ID" value="NZ_FNIX01000001.1"/>
</dbReference>
<evidence type="ECO:0000313" key="1">
    <source>
        <dbReference type="EMBL" id="SDN82501.1"/>
    </source>
</evidence>
<dbReference type="Proteomes" id="UP000199691">
    <property type="component" value="Unassembled WGS sequence"/>
</dbReference>
<keyword evidence="2" id="KW-1185">Reference proteome</keyword>
<dbReference type="PANTHER" id="PTHR39550">
    <property type="entry name" value="SLL0658 PROTEIN"/>
    <property type="match status" value="1"/>
</dbReference>
<dbReference type="InterPro" id="IPR021799">
    <property type="entry name" value="PIN-like_prokaryotic"/>
</dbReference>
<name>A0A1H0EJI2_9PSEU</name>
<reference evidence="2" key="1">
    <citation type="submission" date="2016-10" db="EMBL/GenBank/DDBJ databases">
        <authorList>
            <person name="Varghese N."/>
            <person name="Submissions S."/>
        </authorList>
    </citation>
    <scope>NUCLEOTIDE SEQUENCE [LARGE SCALE GENOMIC DNA]</scope>
    <source>
        <strain evidence="2">CGMCC 4.6609</strain>
    </source>
</reference>
<protein>
    <submittedName>
        <fullName evidence="1">Predicted nucleic acid-binding protein, contains PIN domain</fullName>
    </submittedName>
</protein>